<evidence type="ECO:0000313" key="1">
    <source>
        <dbReference type="EMBL" id="KAK4278345.1"/>
    </source>
</evidence>
<name>A0AAE1TBX0_9FABA</name>
<evidence type="ECO:0000313" key="2">
    <source>
        <dbReference type="Proteomes" id="UP001293593"/>
    </source>
</evidence>
<gene>
    <name evidence="1" type="ORF">QN277_016202</name>
</gene>
<sequence>MRAEDEFNVACSFKRLRIDGFHKLLNNPGLFTFCGHFGLRGFFSTIQATLILFCSRILRFLDHLCFER</sequence>
<dbReference type="AlphaFoldDB" id="A0AAE1TBX0"/>
<proteinExistence type="predicted"/>
<reference evidence="1" key="1">
    <citation type="submission" date="2023-10" db="EMBL/GenBank/DDBJ databases">
        <title>Chromosome-level genome of the transformable northern wattle, Acacia crassicarpa.</title>
        <authorList>
            <person name="Massaro I."/>
            <person name="Sinha N.R."/>
            <person name="Poethig S."/>
            <person name="Leichty A.R."/>
        </authorList>
    </citation>
    <scope>NUCLEOTIDE SEQUENCE</scope>
    <source>
        <strain evidence="1">Acra3RX</strain>
        <tissue evidence="1">Leaf</tissue>
    </source>
</reference>
<comment type="caution">
    <text evidence="1">The sequence shown here is derived from an EMBL/GenBank/DDBJ whole genome shotgun (WGS) entry which is preliminary data.</text>
</comment>
<protein>
    <submittedName>
        <fullName evidence="1">Uncharacterized protein</fullName>
    </submittedName>
</protein>
<keyword evidence="2" id="KW-1185">Reference proteome</keyword>
<organism evidence="1 2">
    <name type="scientific">Acacia crassicarpa</name>
    <name type="common">northern wattle</name>
    <dbReference type="NCBI Taxonomy" id="499986"/>
    <lineage>
        <taxon>Eukaryota</taxon>
        <taxon>Viridiplantae</taxon>
        <taxon>Streptophyta</taxon>
        <taxon>Embryophyta</taxon>
        <taxon>Tracheophyta</taxon>
        <taxon>Spermatophyta</taxon>
        <taxon>Magnoliopsida</taxon>
        <taxon>eudicotyledons</taxon>
        <taxon>Gunneridae</taxon>
        <taxon>Pentapetalae</taxon>
        <taxon>rosids</taxon>
        <taxon>fabids</taxon>
        <taxon>Fabales</taxon>
        <taxon>Fabaceae</taxon>
        <taxon>Caesalpinioideae</taxon>
        <taxon>mimosoid clade</taxon>
        <taxon>Acacieae</taxon>
        <taxon>Acacia</taxon>
    </lineage>
</organism>
<dbReference type="Proteomes" id="UP001293593">
    <property type="component" value="Unassembled WGS sequence"/>
</dbReference>
<dbReference type="EMBL" id="JAWXYG010000003">
    <property type="protein sequence ID" value="KAK4278345.1"/>
    <property type="molecule type" value="Genomic_DNA"/>
</dbReference>
<accession>A0AAE1TBX0</accession>